<dbReference type="AlphaFoldDB" id="A0A1D6JWB1"/>
<accession>A0A1D6JWB1</accession>
<dbReference type="EMBL" id="CM007647">
    <property type="protein sequence ID" value="ONL96054.1"/>
    <property type="molecule type" value="Genomic_DNA"/>
</dbReference>
<protein>
    <submittedName>
        <fullName evidence="1">Uncharacterized protein</fullName>
    </submittedName>
</protein>
<dbReference type="InParanoid" id="A0A1D6JWB1"/>
<reference evidence="1" key="1">
    <citation type="submission" date="2015-12" db="EMBL/GenBank/DDBJ databases">
        <title>Update maize B73 reference genome by single molecule sequencing technologies.</title>
        <authorList>
            <consortium name="Maize Genome Sequencing Project"/>
            <person name="Ware D."/>
        </authorList>
    </citation>
    <scope>NUCLEOTIDE SEQUENCE [LARGE SCALE GENOMIC DNA]</scope>
    <source>
        <tissue evidence="1">Seedling</tissue>
    </source>
</reference>
<name>A0A1D6JWB1_MAIZE</name>
<gene>
    <name evidence="1" type="ORF">ZEAMMB73_Zm00001d028453</name>
</gene>
<organism evidence="1">
    <name type="scientific">Zea mays</name>
    <name type="common">Maize</name>
    <dbReference type="NCBI Taxonomy" id="4577"/>
    <lineage>
        <taxon>Eukaryota</taxon>
        <taxon>Viridiplantae</taxon>
        <taxon>Streptophyta</taxon>
        <taxon>Embryophyta</taxon>
        <taxon>Tracheophyta</taxon>
        <taxon>Spermatophyta</taxon>
        <taxon>Magnoliopsida</taxon>
        <taxon>Liliopsida</taxon>
        <taxon>Poales</taxon>
        <taxon>Poaceae</taxon>
        <taxon>PACMAD clade</taxon>
        <taxon>Panicoideae</taxon>
        <taxon>Andropogonodae</taxon>
        <taxon>Andropogoneae</taxon>
        <taxon>Tripsacinae</taxon>
        <taxon>Zea</taxon>
    </lineage>
</organism>
<dbReference type="FunCoup" id="A0A1D6JWB1">
    <property type="interactions" value="473"/>
</dbReference>
<sequence length="196" mass="21388">MPTWLLSMSRNSGLRTVSSSTARMWLLGLPLSLMLRSPRYCAPVASERLLLGASTKARPWSLSWACSETMANTKVAENDRRAALLAGPWKKRRGAGKNAWPLVCLSLVRASRPLGVTAAAPSSVRFAPVKPSYANCSALADETSSILRRRKSRRMEMGLTLTMAAVAISVSRADFSNICYSGLWGGNSLFSDRLRH</sequence>
<proteinExistence type="predicted"/>
<evidence type="ECO:0000313" key="1">
    <source>
        <dbReference type="EMBL" id="ONL96054.1"/>
    </source>
</evidence>
<dbReference type="IntAct" id="A0A1D6JWB1">
    <property type="interactions" value="10"/>
</dbReference>